<keyword evidence="4" id="KW-1185">Reference proteome</keyword>
<dbReference type="SUPFAM" id="SSF52058">
    <property type="entry name" value="L domain-like"/>
    <property type="match status" value="1"/>
</dbReference>
<gene>
    <name evidence="3" type="ORF">HYALB_00006026</name>
</gene>
<dbReference type="Gene3D" id="3.80.20.20">
    <property type="entry name" value="Receptor L-domain"/>
    <property type="match status" value="1"/>
</dbReference>
<evidence type="ECO:0000256" key="2">
    <source>
        <dbReference type="SAM" id="SignalP"/>
    </source>
</evidence>
<evidence type="ECO:0000313" key="4">
    <source>
        <dbReference type="Proteomes" id="UP000701801"/>
    </source>
</evidence>
<dbReference type="OrthoDB" id="536881at2759"/>
<dbReference type="InterPro" id="IPR036941">
    <property type="entry name" value="Rcpt_L-dom_sf"/>
</dbReference>
<keyword evidence="1" id="KW-0472">Membrane</keyword>
<protein>
    <submittedName>
        <fullName evidence="3">Uncharacterized protein</fullName>
    </submittedName>
</protein>
<evidence type="ECO:0000313" key="3">
    <source>
        <dbReference type="EMBL" id="CAG8982631.1"/>
    </source>
</evidence>
<feature type="signal peptide" evidence="2">
    <location>
        <begin position="1"/>
        <end position="23"/>
    </location>
</feature>
<evidence type="ECO:0000256" key="1">
    <source>
        <dbReference type="SAM" id="Phobius"/>
    </source>
</evidence>
<organism evidence="3 4">
    <name type="scientific">Hymenoscyphus albidus</name>
    <dbReference type="NCBI Taxonomy" id="595503"/>
    <lineage>
        <taxon>Eukaryota</taxon>
        <taxon>Fungi</taxon>
        <taxon>Dikarya</taxon>
        <taxon>Ascomycota</taxon>
        <taxon>Pezizomycotina</taxon>
        <taxon>Leotiomycetes</taxon>
        <taxon>Helotiales</taxon>
        <taxon>Helotiaceae</taxon>
        <taxon>Hymenoscyphus</taxon>
    </lineage>
</organism>
<dbReference type="EMBL" id="CAJVRM010000673">
    <property type="protein sequence ID" value="CAG8982631.1"/>
    <property type="molecule type" value="Genomic_DNA"/>
</dbReference>
<feature type="transmembrane region" description="Helical" evidence="1">
    <location>
        <begin position="359"/>
        <end position="382"/>
    </location>
</feature>
<reference evidence="3" key="1">
    <citation type="submission" date="2021-07" db="EMBL/GenBank/DDBJ databases">
        <authorList>
            <person name="Durling M."/>
        </authorList>
    </citation>
    <scope>NUCLEOTIDE SEQUENCE</scope>
</reference>
<dbReference type="AlphaFoldDB" id="A0A9N9M1S4"/>
<feature type="chain" id="PRO_5040498504" evidence="2">
    <location>
        <begin position="24"/>
        <end position="401"/>
    </location>
</feature>
<keyword evidence="1" id="KW-0812">Transmembrane</keyword>
<dbReference type="Proteomes" id="UP000701801">
    <property type="component" value="Unassembled WGS sequence"/>
</dbReference>
<proteinExistence type="predicted"/>
<keyword evidence="1" id="KW-1133">Transmembrane helix</keyword>
<accession>A0A9N9M1S4</accession>
<name>A0A9N9M1S4_9HELO</name>
<keyword evidence="2" id="KW-0732">Signal</keyword>
<comment type="caution">
    <text evidence="3">The sequence shown here is derived from an EMBL/GenBank/DDBJ whole genome shotgun (WGS) entry which is preliminary data.</text>
</comment>
<sequence>MSSIQASVLKGLVTLLLLSSASCQRNVCTLTPEESTFNSQNDIATRLAGCTIVNGSLFISPKLEGTLTLPGVEEILGNLEIATYRSSSEQEQNGQITSGLREIILDNLESVYEMDTSNAPNLEIVRMQSLSRASKLRFNSTRLTNVTMHELRHVDSLDFIGNFKEIGLGNLETVNATLTIDSQAQEPPLGISIPSLHSAKNVVISGNISSVDLGFLNVVQEKLVIKSTAPISIWLAGLINVTNIVIDGNFTESLNFPNLLAIFGDSSFRMESPPKNPVSLDFDHLATSGALDVHGNIADVFLGAGLHQINGAFSIRSNATMRNCSKIQTIWDQAQKGPQASSFTCYSAPVPGSSKPRKLGLGIGIGLGVPFLLLCILTWFCVKRRARATPVLAQPTKPQES</sequence>